<protein>
    <recommendedName>
        <fullName evidence="3">ubiquitinyl hydrolase 1</fullName>
        <ecNumber evidence="3">3.4.19.12</ecNumber>
    </recommendedName>
</protein>
<evidence type="ECO:0000256" key="4">
    <source>
        <dbReference type="ARBA" id="ARBA00022670"/>
    </source>
</evidence>
<comment type="similarity">
    <text evidence="2">Belongs to the peptidase C19 family.</text>
</comment>
<dbReference type="InterPro" id="IPR001394">
    <property type="entry name" value="Peptidase_C19_UCH"/>
</dbReference>
<dbReference type="GO" id="GO:0005634">
    <property type="term" value="C:nucleus"/>
    <property type="evidence" value="ECO:0007669"/>
    <property type="project" value="TreeGrafter"/>
</dbReference>
<dbReference type="PROSITE" id="PS00973">
    <property type="entry name" value="USP_2"/>
    <property type="match status" value="1"/>
</dbReference>
<dbReference type="InterPro" id="IPR018200">
    <property type="entry name" value="USP_CS"/>
</dbReference>
<feature type="compositionally biased region" description="Basic and acidic residues" evidence="12">
    <location>
        <begin position="557"/>
        <end position="568"/>
    </location>
</feature>
<comment type="catalytic activity">
    <reaction evidence="1">
        <text>Thiol-dependent hydrolysis of ester, thioester, amide, peptide and isopeptide bonds formed by the C-terminal Gly of ubiquitin (a 76-residue protein attached to proteins as an intracellular targeting signal).</text>
        <dbReference type="EC" id="3.4.19.12"/>
    </reaction>
</comment>
<evidence type="ECO:0000256" key="7">
    <source>
        <dbReference type="ARBA" id="ARBA00022786"/>
    </source>
</evidence>
<dbReference type="Pfam" id="PF02148">
    <property type="entry name" value="zf-UBP"/>
    <property type="match status" value="1"/>
</dbReference>
<dbReference type="Gene3D" id="3.90.70.10">
    <property type="entry name" value="Cysteine proteinases"/>
    <property type="match status" value="2"/>
</dbReference>
<evidence type="ECO:0000259" key="14">
    <source>
        <dbReference type="PROSITE" id="PS50271"/>
    </source>
</evidence>
<dbReference type="SMART" id="SM00290">
    <property type="entry name" value="ZnF_UBP"/>
    <property type="match status" value="1"/>
</dbReference>
<dbReference type="Proteomes" id="UP001177003">
    <property type="component" value="Chromosome 1"/>
</dbReference>
<proteinExistence type="inferred from homology"/>
<feature type="compositionally biased region" description="Polar residues" evidence="12">
    <location>
        <begin position="585"/>
        <end position="594"/>
    </location>
</feature>
<evidence type="ECO:0000256" key="8">
    <source>
        <dbReference type="ARBA" id="ARBA00022801"/>
    </source>
</evidence>
<dbReference type="EMBL" id="OX465077">
    <property type="protein sequence ID" value="CAI9268731.1"/>
    <property type="molecule type" value="Genomic_DNA"/>
</dbReference>
<dbReference type="SUPFAM" id="SSF54001">
    <property type="entry name" value="Cysteine proteinases"/>
    <property type="match status" value="1"/>
</dbReference>
<dbReference type="InterPro" id="IPR028889">
    <property type="entry name" value="USP"/>
</dbReference>
<keyword evidence="16" id="KW-1185">Reference proteome</keyword>
<reference evidence="15" key="1">
    <citation type="submission" date="2023-04" db="EMBL/GenBank/DDBJ databases">
        <authorList>
            <person name="Vijverberg K."/>
            <person name="Xiong W."/>
            <person name="Schranz E."/>
        </authorList>
    </citation>
    <scope>NUCLEOTIDE SEQUENCE</scope>
</reference>
<keyword evidence="4" id="KW-0645">Protease</keyword>
<name>A0AA35V887_LACSI</name>
<dbReference type="FunFam" id="3.30.40.10:FF:000900">
    <property type="entry name" value="Ubiquitinyl hydrolase 1"/>
    <property type="match status" value="1"/>
</dbReference>
<feature type="region of interest" description="Disordered" evidence="12">
    <location>
        <begin position="777"/>
        <end position="804"/>
    </location>
</feature>
<evidence type="ECO:0000313" key="16">
    <source>
        <dbReference type="Proteomes" id="UP001177003"/>
    </source>
</evidence>
<feature type="region of interest" description="Disordered" evidence="12">
    <location>
        <begin position="452"/>
        <end position="491"/>
    </location>
</feature>
<evidence type="ECO:0000256" key="6">
    <source>
        <dbReference type="ARBA" id="ARBA00022771"/>
    </source>
</evidence>
<feature type="compositionally biased region" description="Polar residues" evidence="12">
    <location>
        <begin position="865"/>
        <end position="879"/>
    </location>
</feature>
<feature type="compositionally biased region" description="Polar residues" evidence="12">
    <location>
        <begin position="733"/>
        <end position="749"/>
    </location>
</feature>
<dbReference type="Gene3D" id="3.30.40.10">
    <property type="entry name" value="Zinc/RING finger domain, C3HC4 (zinc finger)"/>
    <property type="match status" value="1"/>
</dbReference>
<evidence type="ECO:0000256" key="2">
    <source>
        <dbReference type="ARBA" id="ARBA00009085"/>
    </source>
</evidence>
<keyword evidence="5" id="KW-0479">Metal-binding</keyword>
<keyword evidence="8" id="KW-0378">Hydrolase</keyword>
<dbReference type="PROSITE" id="PS00972">
    <property type="entry name" value="USP_1"/>
    <property type="match status" value="1"/>
</dbReference>
<dbReference type="GO" id="GO:0006508">
    <property type="term" value="P:proteolysis"/>
    <property type="evidence" value="ECO:0007669"/>
    <property type="project" value="UniProtKB-KW"/>
</dbReference>
<dbReference type="GO" id="GO:0005829">
    <property type="term" value="C:cytosol"/>
    <property type="evidence" value="ECO:0007669"/>
    <property type="project" value="TreeGrafter"/>
</dbReference>
<feature type="region of interest" description="Disordered" evidence="12">
    <location>
        <begin position="1155"/>
        <end position="1175"/>
    </location>
</feature>
<dbReference type="PANTHER" id="PTHR24006">
    <property type="entry name" value="UBIQUITIN CARBOXYL-TERMINAL HYDROLASE"/>
    <property type="match status" value="1"/>
</dbReference>
<organism evidence="15 16">
    <name type="scientific">Lactuca saligna</name>
    <name type="common">Willowleaf lettuce</name>
    <dbReference type="NCBI Taxonomy" id="75948"/>
    <lineage>
        <taxon>Eukaryota</taxon>
        <taxon>Viridiplantae</taxon>
        <taxon>Streptophyta</taxon>
        <taxon>Embryophyta</taxon>
        <taxon>Tracheophyta</taxon>
        <taxon>Spermatophyta</taxon>
        <taxon>Magnoliopsida</taxon>
        <taxon>eudicotyledons</taxon>
        <taxon>Gunneridae</taxon>
        <taxon>Pentapetalae</taxon>
        <taxon>asterids</taxon>
        <taxon>campanulids</taxon>
        <taxon>Asterales</taxon>
        <taxon>Asteraceae</taxon>
        <taxon>Cichorioideae</taxon>
        <taxon>Cichorieae</taxon>
        <taxon>Lactucinae</taxon>
        <taxon>Lactuca</taxon>
    </lineage>
</organism>
<evidence type="ECO:0000256" key="11">
    <source>
        <dbReference type="PROSITE-ProRule" id="PRU00502"/>
    </source>
</evidence>
<dbReference type="PROSITE" id="PS50271">
    <property type="entry name" value="ZF_UBP"/>
    <property type="match status" value="1"/>
</dbReference>
<comment type="function">
    <text evidence="10">Recognizes and hydrolyzes the peptide bond at the C-terminal Gly of ubiquitin. Involved in the processing of poly-ubiquitin precursors as well as that of ubiquitinated proteins. Is involved in resistance to the arginine analog canavanine (CAN).</text>
</comment>
<gene>
    <name evidence="15" type="ORF">LSALG_LOCUS9140</name>
</gene>
<sequence>MVGEERRLPDTDHSHQLSSLKRFLGFVNRDDWQTLAPQALELLNHTPLLKTEDRSHSSGVCSPALPAADPLNSASFSSGFQILMGKKVNKKAARSAQKDKRIPSFSPKTVSQDIIPSIDTVINGASVIKETKTCPHLEKGINFENFSLKIASLESHKCDDCRESVNDRRTKKGKKNKGNGSKSDSNSNSIWVCLECGHFSCGGVGFPTTPQTHAARHSKQNHHPLVIKFANPNLRWCFICNTLIPVQNGEQKDTLSEFVKALKTQSLETRKDVDDSDTAELNSVNTLENGGYIVRGLVNLGNTCFFNSVLQNLLAMDKLREYLLRLEGTLGPLMVSLKKLFIETSQSTGGKNVINPRAFFGCVCVKAPQFRVFQQHDSHELLRCLLDGMCNEESGIRKRSQNGNATQENVPTFVDTIFGGQISSTVSCLECGHNSVVYEPYLDLSLPLPTKRSPPSKRVQLVSKSKKTKLPPKRTGKFRSKNKKEKDSKVDQSFMKVSIIEENSGPIKSIEPCVTGKVESVVLEETTSWLDYLEPTSESCIEDMSGIHDSGNSNEVSWRDESHVKVQESEVTSAMESRNEDPSGIQDSGNNNGVSWKDEGYLKVQESEVVSTTESRNEDLSGIQDSGDNNGVSGKDEPQVKVQESKTTESYIPDTSGIQDSRNSNNASWKDEPQLKVEGSEVTSTTESQNPDPSGIQDSGNSSVVSWKDETQIKIQDSEVTSTTESHNKDPSVIQNSGNNTEVSTSGGNEITKEPLEVDGFGIGGLFDEPELDIKPLSNGDEKKGLMTTSNSESDPDDIDDNNSPVSVEKCLAYFTTPELLTKTEHAWQCEQCSKQQRTRLKNKNKGKNGISCDSGVDHSLPNGFGSQDTESCSVNKSNGECKKHESDSSEDDDVDSKSPKVARDASKRILISRAPPVLTVHLKRFCQDARGRLSKLNGHVSFRDTIDLKPDMDPSCCKEKETYKYKLMGVVEHLGSMRGGHYVAYVKGGDCIWYHASDAYIRVTSLEEVLRCEAYILFYEAMEERFGVGRRAHMAILMTKRRSRIVFEAIKVSGSQGWNLALEGNERGSVAGLQRPSFAFHFPRTIFVIMSSAELNQPNDSNTVNDTANSAVNCNEKQIKFTSPMWHHFTYEEVNGTKKAVSMGGKKGCIIDGDDVHSDEDDEGLEGVYSNVSE</sequence>
<evidence type="ECO:0000256" key="10">
    <source>
        <dbReference type="ARBA" id="ARBA00058678"/>
    </source>
</evidence>
<dbReference type="GO" id="GO:0008270">
    <property type="term" value="F:zinc ion binding"/>
    <property type="evidence" value="ECO:0007669"/>
    <property type="project" value="UniProtKB-KW"/>
</dbReference>
<feature type="compositionally biased region" description="Basic and acidic residues" evidence="12">
    <location>
        <begin position="634"/>
        <end position="647"/>
    </location>
</feature>
<accession>A0AA35V887</accession>
<evidence type="ECO:0000256" key="3">
    <source>
        <dbReference type="ARBA" id="ARBA00012759"/>
    </source>
</evidence>
<feature type="compositionally biased region" description="Basic residues" evidence="12">
    <location>
        <begin position="837"/>
        <end position="847"/>
    </location>
</feature>
<evidence type="ECO:0000256" key="9">
    <source>
        <dbReference type="ARBA" id="ARBA00022833"/>
    </source>
</evidence>
<evidence type="ECO:0000313" key="15">
    <source>
        <dbReference type="EMBL" id="CAI9268731.1"/>
    </source>
</evidence>
<dbReference type="PROSITE" id="PS50235">
    <property type="entry name" value="USP_3"/>
    <property type="match status" value="1"/>
</dbReference>
<dbReference type="InterPro" id="IPR038765">
    <property type="entry name" value="Papain-like_cys_pep_sf"/>
</dbReference>
<dbReference type="Pfam" id="PF00443">
    <property type="entry name" value="UCH"/>
    <property type="match status" value="1"/>
</dbReference>
<dbReference type="InterPro" id="IPR013083">
    <property type="entry name" value="Znf_RING/FYVE/PHD"/>
</dbReference>
<evidence type="ECO:0000256" key="5">
    <source>
        <dbReference type="ARBA" id="ARBA00022723"/>
    </source>
</evidence>
<feature type="compositionally biased region" description="Polar residues" evidence="12">
    <location>
        <begin position="713"/>
        <end position="725"/>
    </location>
</feature>
<feature type="region of interest" description="Disordered" evidence="12">
    <location>
        <begin position="164"/>
        <end position="186"/>
    </location>
</feature>
<evidence type="ECO:0000256" key="12">
    <source>
        <dbReference type="SAM" id="MobiDB-lite"/>
    </source>
</evidence>
<feature type="region of interest" description="Disordered" evidence="12">
    <location>
        <begin position="835"/>
        <end position="903"/>
    </location>
</feature>
<dbReference type="SUPFAM" id="SSF57850">
    <property type="entry name" value="RING/U-box"/>
    <property type="match status" value="1"/>
</dbReference>
<evidence type="ECO:0000256" key="1">
    <source>
        <dbReference type="ARBA" id="ARBA00000707"/>
    </source>
</evidence>
<feature type="compositionally biased region" description="Basic and acidic residues" evidence="12">
    <location>
        <begin position="669"/>
        <end position="679"/>
    </location>
</feature>
<dbReference type="GO" id="GO:0016579">
    <property type="term" value="P:protein deubiquitination"/>
    <property type="evidence" value="ECO:0007669"/>
    <property type="project" value="InterPro"/>
</dbReference>
<feature type="compositionally biased region" description="Polar residues" evidence="12">
    <location>
        <begin position="623"/>
        <end position="632"/>
    </location>
</feature>
<dbReference type="AlphaFoldDB" id="A0AA35V887"/>
<keyword evidence="6 11" id="KW-0863">Zinc-finger</keyword>
<keyword evidence="7" id="KW-0833">Ubl conjugation pathway</keyword>
<evidence type="ECO:0000259" key="13">
    <source>
        <dbReference type="PROSITE" id="PS50235"/>
    </source>
</evidence>
<dbReference type="PANTHER" id="PTHR24006:SF781">
    <property type="entry name" value="LD34905P"/>
    <property type="match status" value="1"/>
</dbReference>
<feature type="domain" description="USP" evidence="13">
    <location>
        <begin position="295"/>
        <end position="1023"/>
    </location>
</feature>
<feature type="compositionally biased region" description="Polar residues" evidence="12">
    <location>
        <begin position="656"/>
        <end position="668"/>
    </location>
</feature>
<feature type="region of interest" description="Disordered" evidence="12">
    <location>
        <begin position="542"/>
        <end position="755"/>
    </location>
</feature>
<dbReference type="EC" id="3.4.19.12" evidence="3"/>
<dbReference type="InterPro" id="IPR050164">
    <property type="entry name" value="Peptidase_C19"/>
</dbReference>
<feature type="compositionally biased region" description="Polar residues" evidence="12">
    <location>
        <begin position="681"/>
        <end position="705"/>
    </location>
</feature>
<feature type="domain" description="UBP-type" evidence="14">
    <location>
        <begin position="132"/>
        <end position="266"/>
    </location>
</feature>
<feature type="compositionally biased region" description="Basic residues" evidence="12">
    <location>
        <begin position="464"/>
        <end position="483"/>
    </location>
</feature>
<dbReference type="GO" id="GO:0004843">
    <property type="term" value="F:cysteine-type deubiquitinase activity"/>
    <property type="evidence" value="ECO:0007669"/>
    <property type="project" value="UniProtKB-EC"/>
</dbReference>
<dbReference type="InterPro" id="IPR001607">
    <property type="entry name" value="Znf_UBP"/>
</dbReference>
<keyword evidence="9" id="KW-0862">Zinc</keyword>